<evidence type="ECO:0000313" key="2">
    <source>
        <dbReference type="Proteomes" id="UP000441586"/>
    </source>
</evidence>
<accession>A0A6A4RCU1</accession>
<protein>
    <submittedName>
        <fullName evidence="1">DUF444 family protein</fullName>
    </submittedName>
</protein>
<dbReference type="RefSeq" id="WP_158981965.1">
    <property type="nucleotide sequence ID" value="NZ_WSFO01000206.1"/>
</dbReference>
<dbReference type="InterPro" id="IPR006698">
    <property type="entry name" value="UPF0229"/>
</dbReference>
<dbReference type="PANTHER" id="PTHR30510:SF2">
    <property type="entry name" value="UPF0229 PROTEIN YEAH"/>
    <property type="match status" value="1"/>
</dbReference>
<dbReference type="Proteomes" id="UP000441586">
    <property type="component" value="Unassembled WGS sequence"/>
</dbReference>
<sequence length="53" mass="6401">MTYFIDRRANAKNKSAVNRQRFLDRYRTHIKRSVEEAVNRRSITDMERGEKVS</sequence>
<reference evidence="1 2" key="1">
    <citation type="submission" date="2019-12" db="EMBL/GenBank/DDBJ databases">
        <authorList>
            <person name="Zhang Y.-J."/>
        </authorList>
    </citation>
    <scope>NUCLEOTIDE SEQUENCE [LARGE SCALE GENOMIC DNA]</scope>
    <source>
        <strain evidence="1 2">H18S-6</strain>
    </source>
</reference>
<evidence type="ECO:0000313" key="1">
    <source>
        <dbReference type="EMBL" id="KAE9622406.1"/>
    </source>
</evidence>
<name>A0A6A4RCU1_9RHOB</name>
<dbReference type="AlphaFoldDB" id="A0A6A4RCU1"/>
<gene>
    <name evidence="1" type="ORF">GP644_24275</name>
</gene>
<proteinExistence type="predicted"/>
<comment type="caution">
    <text evidence="1">The sequence shown here is derived from an EMBL/GenBank/DDBJ whole genome shotgun (WGS) entry which is preliminary data.</text>
</comment>
<dbReference type="Pfam" id="PF04285">
    <property type="entry name" value="DUF444"/>
    <property type="match status" value="1"/>
</dbReference>
<feature type="non-terminal residue" evidence="1">
    <location>
        <position position="53"/>
    </location>
</feature>
<dbReference type="PANTHER" id="PTHR30510">
    <property type="entry name" value="UPF0229 PROTEIN YEAH"/>
    <property type="match status" value="1"/>
</dbReference>
<dbReference type="EMBL" id="WSFO01000206">
    <property type="protein sequence ID" value="KAE9622406.1"/>
    <property type="molecule type" value="Genomic_DNA"/>
</dbReference>
<organism evidence="1 2">
    <name type="scientific">Parasedimentitalea maritima</name>
    <dbReference type="NCBI Taxonomy" id="2578117"/>
    <lineage>
        <taxon>Bacteria</taxon>
        <taxon>Pseudomonadati</taxon>
        <taxon>Pseudomonadota</taxon>
        <taxon>Alphaproteobacteria</taxon>
        <taxon>Rhodobacterales</taxon>
        <taxon>Paracoccaceae</taxon>
        <taxon>Parasedimentitalea</taxon>
    </lineage>
</organism>